<name>A0A2C6M9B5_9FIRM</name>
<keyword evidence="2" id="KW-0133">Cell shape</keyword>
<keyword evidence="2" id="KW-0961">Cell wall biogenesis/degradation</keyword>
<dbReference type="CDD" id="cd01750">
    <property type="entry name" value="GATase1_CobQ"/>
    <property type="match status" value="1"/>
</dbReference>
<comment type="subunit">
    <text evidence="2">Forms a heterodimer with MurT.</text>
</comment>
<dbReference type="InterPro" id="IPR011698">
    <property type="entry name" value="GATase_3"/>
</dbReference>
<dbReference type="GO" id="GO:0009236">
    <property type="term" value="P:cobalamin biosynthetic process"/>
    <property type="evidence" value="ECO:0007669"/>
    <property type="project" value="InterPro"/>
</dbReference>
<keyword evidence="2" id="KW-0573">Peptidoglycan synthesis</keyword>
<keyword evidence="4" id="KW-0808">Transferase</keyword>
<dbReference type="PANTHER" id="PTHR21343">
    <property type="entry name" value="DETHIOBIOTIN SYNTHETASE"/>
    <property type="match status" value="1"/>
</dbReference>
<dbReference type="GO" id="GO:0009252">
    <property type="term" value="P:peptidoglycan biosynthetic process"/>
    <property type="evidence" value="ECO:0007669"/>
    <property type="project" value="UniProtKB-UniRule"/>
</dbReference>
<dbReference type="GO" id="GO:0016740">
    <property type="term" value="F:transferase activity"/>
    <property type="evidence" value="ECO:0007669"/>
    <property type="project" value="UniProtKB-KW"/>
</dbReference>
<keyword evidence="5" id="KW-1185">Reference proteome</keyword>
<feature type="active site" description="Nucleophile" evidence="2">
    <location>
        <position position="60"/>
    </location>
</feature>
<sequence length="207" mass="22673">MPVEVLEVNVGQQVNFDDIDFLFLGGGSDREQNLMAEDLLKRKDALRQAIEKGLVVLAICGGYQMLGQYYLTHEGQQIPGLGILGLHTRAGHKRLIGNIVIEVNIDGEPVKVVGFENHSGQTFIGNLNPLGKVLAGFGNNGQDGCEGVRYKNVFCSYLHGPLLPKNNQLTDLLIGLALERRSAKTELKPLNDELEEAAVKVMVNRLL</sequence>
<proteinExistence type="inferred from homology"/>
<dbReference type="GO" id="GO:0008360">
    <property type="term" value="P:regulation of cell shape"/>
    <property type="evidence" value="ECO:0007669"/>
    <property type="project" value="UniProtKB-KW"/>
</dbReference>
<dbReference type="Gene3D" id="3.40.50.880">
    <property type="match status" value="1"/>
</dbReference>
<dbReference type="InterPro" id="IPR029062">
    <property type="entry name" value="Class_I_gatase-like"/>
</dbReference>
<evidence type="ECO:0000313" key="4">
    <source>
        <dbReference type="EMBL" id="PHJ37729.1"/>
    </source>
</evidence>
<keyword evidence="2" id="KW-0378">Hydrolase</keyword>
<dbReference type="GO" id="GO:0004359">
    <property type="term" value="F:glutaminase activity"/>
    <property type="evidence" value="ECO:0007669"/>
    <property type="project" value="UniProtKB-UniRule"/>
</dbReference>
<evidence type="ECO:0000256" key="2">
    <source>
        <dbReference type="HAMAP-Rule" id="MF_02213"/>
    </source>
</evidence>
<gene>
    <name evidence="2" type="primary">gatD</name>
    <name evidence="4" type="ORF">P378_14290</name>
</gene>
<dbReference type="InterPro" id="IPR043702">
    <property type="entry name" value="Lipid_II_synth_GatD"/>
</dbReference>
<dbReference type="SUPFAM" id="SSF52317">
    <property type="entry name" value="Class I glutamine amidotransferase-like"/>
    <property type="match status" value="1"/>
</dbReference>
<comment type="caution">
    <text evidence="4">The sequence shown here is derived from an EMBL/GenBank/DDBJ whole genome shotgun (WGS) entry which is preliminary data.</text>
</comment>
<comment type="function">
    <text evidence="2">The lipid II isoglutaminyl synthase complex catalyzes the formation of alpha-D-isoglutamine in the cell wall lipid II stem peptide. The GatD subunit catalyzes the hydrolysis of glutamine to glutamate and ammonia. The resulting ammonia molecule is channeled to the active site of MurT.</text>
</comment>
<reference evidence="4 5" key="1">
    <citation type="submission" date="2013-09" db="EMBL/GenBank/DDBJ databases">
        <title>Biodegradation of hydrocarbons in the deep terrestrial subsurface : characterization of a microbial consortium composed of two Desulfotomaculum species originating from a deep geological formation.</title>
        <authorList>
            <person name="Aullo T."/>
            <person name="Berlendis S."/>
            <person name="Lascourreges J.-F."/>
            <person name="Dessort D."/>
            <person name="Saint-Laurent S."/>
            <person name="Schraauwers B."/>
            <person name="Mas J."/>
            <person name="Magot M."/>
            <person name="Ranchou-Peyruse A."/>
        </authorList>
    </citation>
    <scope>NUCLEOTIDE SEQUENCE [LARGE SCALE GENOMIC DNA]</scope>
    <source>
        <strain evidence="4 5">Bs107</strain>
    </source>
</reference>
<dbReference type="HAMAP" id="MF_02213">
    <property type="entry name" value="Lipid_II_synth_GatD"/>
    <property type="match status" value="1"/>
</dbReference>
<feature type="domain" description="CobB/CobQ-like glutamine amidotransferase" evidence="3">
    <location>
        <begin position="12"/>
        <end position="166"/>
    </location>
</feature>
<feature type="binding site" evidence="2">
    <location>
        <position position="94"/>
    </location>
    <ligand>
        <name>substrate</name>
    </ligand>
</feature>
<dbReference type="UniPathway" id="UPA00219"/>
<dbReference type="InterPro" id="IPR033949">
    <property type="entry name" value="CobQ_GATase1"/>
</dbReference>
<dbReference type="PROSITE" id="PS51274">
    <property type="entry name" value="GATASE_COBBQ"/>
    <property type="match status" value="1"/>
</dbReference>
<keyword evidence="2" id="KW-0436">Ligase</keyword>
<feature type="active site" evidence="2">
    <location>
        <position position="159"/>
    </location>
</feature>
<comment type="similarity">
    <text evidence="2">Belongs to the CobB/CobQ family. GatD subfamily.</text>
</comment>
<comment type="catalytic activity">
    <reaction evidence="2">
        <text>beta-D-GlcNAc-(1-&gt;4)-Mur2Ac(oyl-L-Ala-gamma-D-Glu-L-Lys-D-Ala-D-Ala)-di-trans,octa-cis-undecaprenyl diphosphate + L-glutamine + ATP + H2O = beta-D-GlcNAc-(1-&gt;4)-Mur2Ac(oyl-L-Ala-D-isoglutaminyl-L-Lys-D-Ala-D-Ala)-di-trans,octa-cis-undecaprenyl diphosphate + L-glutamate + ADP + phosphate + H(+)</text>
        <dbReference type="Rhea" id="RHEA:57928"/>
        <dbReference type="ChEBI" id="CHEBI:15377"/>
        <dbReference type="ChEBI" id="CHEBI:15378"/>
        <dbReference type="ChEBI" id="CHEBI:29985"/>
        <dbReference type="ChEBI" id="CHEBI:30616"/>
        <dbReference type="ChEBI" id="CHEBI:43474"/>
        <dbReference type="ChEBI" id="CHEBI:58359"/>
        <dbReference type="ChEBI" id="CHEBI:60033"/>
        <dbReference type="ChEBI" id="CHEBI:62233"/>
        <dbReference type="ChEBI" id="CHEBI:456216"/>
        <dbReference type="EC" id="6.3.5.13"/>
    </reaction>
</comment>
<comment type="catalytic activity">
    <reaction evidence="2">
        <text>L-glutamine + H2O = L-glutamate + NH4(+)</text>
        <dbReference type="Rhea" id="RHEA:15889"/>
        <dbReference type="ChEBI" id="CHEBI:15377"/>
        <dbReference type="ChEBI" id="CHEBI:28938"/>
        <dbReference type="ChEBI" id="CHEBI:29985"/>
        <dbReference type="ChEBI" id="CHEBI:58359"/>
        <dbReference type="EC" id="3.5.1.2"/>
    </reaction>
</comment>
<protein>
    <recommendedName>
        <fullName evidence="2">Lipid II isoglutaminyl synthase (glutamine-hydrolyzing) subunit GatD</fullName>
        <ecNumber evidence="2">6.3.5.13</ecNumber>
    </recommendedName>
    <alternativeName>
        <fullName evidence="2">Lipid II isoglutaminyl synthase glutaminase subunit</fullName>
        <ecNumber evidence="2">3.5.1.2</ecNumber>
    </alternativeName>
</protein>
<dbReference type="GO" id="GO:0140282">
    <property type="term" value="F:carbon-nitrogen ligase activity on lipid II"/>
    <property type="evidence" value="ECO:0007669"/>
    <property type="project" value="UniProtKB-UniRule"/>
</dbReference>
<dbReference type="AlphaFoldDB" id="A0A2C6M9B5"/>
<comment type="pathway">
    <text evidence="2">Cell wall biogenesis; peptidoglycan biosynthesis.</text>
</comment>
<dbReference type="EC" id="6.3.5.13" evidence="2"/>
<dbReference type="EMBL" id="AWQQ01000086">
    <property type="protein sequence ID" value="PHJ37729.1"/>
    <property type="molecule type" value="Genomic_DNA"/>
</dbReference>
<keyword evidence="1 2" id="KW-0315">Glutamine amidotransferase</keyword>
<organism evidence="4 5">
    <name type="scientific">Desulforamulus profundi</name>
    <dbReference type="NCBI Taxonomy" id="1383067"/>
    <lineage>
        <taxon>Bacteria</taxon>
        <taxon>Bacillati</taxon>
        <taxon>Bacillota</taxon>
        <taxon>Clostridia</taxon>
        <taxon>Eubacteriales</taxon>
        <taxon>Peptococcaceae</taxon>
        <taxon>Desulforamulus</taxon>
    </lineage>
</organism>
<accession>A0A2C6M9B5</accession>
<dbReference type="PANTHER" id="PTHR21343:SF9">
    <property type="entry name" value="LIPID II ISOGLUTAMINYL SYNTHASE (GLUTAMINE-HYDROLYZING) SUBUNIT GATD"/>
    <property type="match status" value="1"/>
</dbReference>
<evidence type="ECO:0000259" key="3">
    <source>
        <dbReference type="Pfam" id="PF07685"/>
    </source>
</evidence>
<dbReference type="Proteomes" id="UP000222564">
    <property type="component" value="Unassembled WGS sequence"/>
</dbReference>
<dbReference type="GO" id="GO:0071555">
    <property type="term" value="P:cell wall organization"/>
    <property type="evidence" value="ECO:0007669"/>
    <property type="project" value="UniProtKB-KW"/>
</dbReference>
<dbReference type="Pfam" id="PF07685">
    <property type="entry name" value="GATase_3"/>
    <property type="match status" value="1"/>
</dbReference>
<evidence type="ECO:0000313" key="5">
    <source>
        <dbReference type="Proteomes" id="UP000222564"/>
    </source>
</evidence>
<evidence type="ECO:0000256" key="1">
    <source>
        <dbReference type="ARBA" id="ARBA00022962"/>
    </source>
</evidence>
<dbReference type="EC" id="3.5.1.2" evidence="2"/>